<protein>
    <recommendedName>
        <fullName evidence="1">SMCHD1 Ig-like domain-containing protein</fullName>
    </recommendedName>
</protein>
<comment type="caution">
    <text evidence="2">The sequence shown here is derived from an EMBL/GenBank/DDBJ whole genome shotgun (WGS) entry which is preliminary data.</text>
</comment>
<feature type="non-terminal residue" evidence="2">
    <location>
        <position position="1"/>
    </location>
</feature>
<evidence type="ECO:0000313" key="3">
    <source>
        <dbReference type="Proteomes" id="UP001159405"/>
    </source>
</evidence>
<evidence type="ECO:0000313" key="2">
    <source>
        <dbReference type="EMBL" id="CAH3188144.1"/>
    </source>
</evidence>
<evidence type="ECO:0000259" key="1">
    <source>
        <dbReference type="Pfam" id="PF26194"/>
    </source>
</evidence>
<reference evidence="2 3" key="1">
    <citation type="submission" date="2022-05" db="EMBL/GenBank/DDBJ databases">
        <authorList>
            <consortium name="Genoscope - CEA"/>
            <person name="William W."/>
        </authorList>
    </citation>
    <scope>NUCLEOTIDE SEQUENCE [LARGE SCALE GENOMIC DNA]</scope>
</reference>
<proteinExistence type="predicted"/>
<organism evidence="2 3">
    <name type="scientific">Porites lobata</name>
    <dbReference type="NCBI Taxonomy" id="104759"/>
    <lineage>
        <taxon>Eukaryota</taxon>
        <taxon>Metazoa</taxon>
        <taxon>Cnidaria</taxon>
        <taxon>Anthozoa</taxon>
        <taxon>Hexacorallia</taxon>
        <taxon>Scleractinia</taxon>
        <taxon>Fungiina</taxon>
        <taxon>Poritidae</taxon>
        <taxon>Porites</taxon>
    </lineage>
</organism>
<accession>A0ABN8SB27</accession>
<dbReference type="Proteomes" id="UP001159405">
    <property type="component" value="Unassembled WGS sequence"/>
</dbReference>
<name>A0ABN8SB27_9CNID</name>
<dbReference type="Pfam" id="PF26194">
    <property type="entry name" value="Ig_SMCHD1_1st"/>
    <property type="match status" value="1"/>
</dbReference>
<gene>
    <name evidence="2" type="ORF">PLOB_00039154</name>
</gene>
<dbReference type="EMBL" id="CALNXK010000594">
    <property type="protein sequence ID" value="CAH3188144.1"/>
    <property type="molecule type" value="Genomic_DNA"/>
</dbReference>
<sequence>LTLQEQRVNISRAFYDWIRMQWTLPLICGTVKRFVLFGDHDGDVFATGGEMEIVQEKIDFGHSWNLKVLIIAMKVVISNGKGESVNKLPGDRRRLLVELKVIWHGKR</sequence>
<dbReference type="InterPro" id="IPR058611">
    <property type="entry name" value="Ig_SMCHD1_1st"/>
</dbReference>
<keyword evidence="3" id="KW-1185">Reference proteome</keyword>
<feature type="domain" description="SMCHD1 Ig-like" evidence="1">
    <location>
        <begin position="72"/>
        <end position="106"/>
    </location>
</feature>